<dbReference type="EMBL" id="CP000812">
    <property type="protein sequence ID" value="ABV33398.1"/>
    <property type="molecule type" value="Genomic_DNA"/>
</dbReference>
<dbReference type="eggNOG" id="ENOG50334Z2">
    <property type="taxonomic scope" value="Bacteria"/>
</dbReference>
<feature type="chain" id="PRO_5002719586" evidence="1">
    <location>
        <begin position="22"/>
        <end position="499"/>
    </location>
</feature>
<gene>
    <name evidence="2" type="ordered locus">Tlet_0832</name>
</gene>
<proteinExistence type="predicted"/>
<evidence type="ECO:0000313" key="2">
    <source>
        <dbReference type="EMBL" id="ABV33398.1"/>
    </source>
</evidence>
<feature type="signal peptide" evidence="1">
    <location>
        <begin position="1"/>
        <end position="21"/>
    </location>
</feature>
<dbReference type="HOGENOM" id="CLU_546127_0_0_0"/>
<dbReference type="Proteomes" id="UP000002016">
    <property type="component" value="Chromosome"/>
</dbReference>
<dbReference type="PROSITE" id="PS51257">
    <property type="entry name" value="PROKAR_LIPOPROTEIN"/>
    <property type="match status" value="1"/>
</dbReference>
<dbReference type="OrthoDB" id="46465at2"/>
<dbReference type="InterPro" id="IPR013783">
    <property type="entry name" value="Ig-like_fold"/>
</dbReference>
<keyword evidence="1" id="KW-0732">Signal</keyword>
<dbReference type="STRING" id="416591.Tlet_0832"/>
<dbReference type="Gene3D" id="2.60.40.10">
    <property type="entry name" value="Immunoglobulins"/>
    <property type="match status" value="1"/>
</dbReference>
<evidence type="ECO:0000313" key="3">
    <source>
        <dbReference type="Proteomes" id="UP000002016"/>
    </source>
</evidence>
<sequence precursor="true">MKRLRVLFILVILSLVFSCQQRPDVSISLAVDPPLPTTDSTVTVNLSSSLDIGITMAKISINGQTVVNGDKLPLTYSWKPSKADTYLLEGYVENIFGQNGTDQRIVKVIDQTAPDVKEIKVLPAFPETNSSIYLSVMAEDNESDVIKVVAKVANNSVEAQTIDRPIILELPQLSEGEYPLNVVVSTGDFSKTSTSTELRVYPVDSGPPSVEVNFQKSFFSTEDNVILNLQISDDTEISSVTIECDGVESYNETFTGVNSINLSVNLGKFDAGHHSALISVKDVRGKSTIESGVFAVGIGPANIELEVSPLNPSAGDLVNLDVKTSETQIKQITFYVDNIVVLQGTSFSYSWSAVSGRHILSAVLETNDGRIGRDAIQVDVQDIQPPKIELFRIGTTELKTDEFTSIDAGYYGVRLTVSDDTSVKQGGTVTVIVSADRFPNINPVSQIILVQESVSDDLKQASYVGAVSLTQGRYYLIPSGISDIYENSIENLQFLLEVR</sequence>
<accession>A8F5G4</accession>
<dbReference type="AlphaFoldDB" id="A8F5G4"/>
<evidence type="ECO:0000256" key="1">
    <source>
        <dbReference type="SAM" id="SignalP"/>
    </source>
</evidence>
<reference evidence="2 3" key="1">
    <citation type="submission" date="2007-08" db="EMBL/GenBank/DDBJ databases">
        <title>Complete sequence of Thermotoga lettingae TMO.</title>
        <authorList>
            <consortium name="US DOE Joint Genome Institute"/>
            <person name="Copeland A."/>
            <person name="Lucas S."/>
            <person name="Lapidus A."/>
            <person name="Barry K."/>
            <person name="Glavina del Rio T."/>
            <person name="Dalin E."/>
            <person name="Tice H."/>
            <person name="Pitluck S."/>
            <person name="Foster B."/>
            <person name="Bruce D."/>
            <person name="Schmutz J."/>
            <person name="Larimer F."/>
            <person name="Land M."/>
            <person name="Hauser L."/>
            <person name="Kyrpides N."/>
            <person name="Mikhailova N."/>
            <person name="Nelson K."/>
            <person name="Gogarten J.P."/>
            <person name="Noll K."/>
            <person name="Richardson P."/>
        </authorList>
    </citation>
    <scope>NUCLEOTIDE SEQUENCE [LARGE SCALE GENOMIC DNA]</scope>
    <source>
        <strain evidence="3">ATCC BAA-301 / DSM 14385 / NBRC 107922 / TMO</strain>
    </source>
</reference>
<organism evidence="2 3">
    <name type="scientific">Pseudothermotoga lettingae (strain ATCC BAA-301 / DSM 14385 / NBRC 107922 / TMO)</name>
    <name type="common">Thermotoga lettingae</name>
    <dbReference type="NCBI Taxonomy" id="416591"/>
    <lineage>
        <taxon>Bacteria</taxon>
        <taxon>Thermotogati</taxon>
        <taxon>Thermotogota</taxon>
        <taxon>Thermotogae</taxon>
        <taxon>Thermotogales</taxon>
        <taxon>Thermotogaceae</taxon>
        <taxon>Pseudothermotoga</taxon>
    </lineage>
</organism>
<name>A8F5G4_PSELT</name>
<protein>
    <submittedName>
        <fullName evidence="2">Uncharacterized protein</fullName>
    </submittedName>
</protein>
<keyword evidence="3" id="KW-1185">Reference proteome</keyword>
<dbReference type="RefSeq" id="WP_012002879.1">
    <property type="nucleotide sequence ID" value="NC_009828.1"/>
</dbReference>
<reference evidence="2 3" key="2">
    <citation type="journal article" date="2009" name="Proc. Natl. Acad. Sci. U.S.A.">
        <title>On the chimeric nature, thermophilic origin, and phylogenetic placement of the Thermotogales.</title>
        <authorList>
            <person name="Zhaxybayeva O."/>
            <person name="Swithers K.S."/>
            <person name="Lapierre P."/>
            <person name="Fournier G.P."/>
            <person name="Bickhart D.M."/>
            <person name="DeBoy R.T."/>
            <person name="Nelson K.E."/>
            <person name="Nesbo C.L."/>
            <person name="Doolittle W.F."/>
            <person name="Gogarten J.P."/>
            <person name="Noll K.M."/>
        </authorList>
    </citation>
    <scope>NUCLEOTIDE SEQUENCE [LARGE SCALE GENOMIC DNA]</scope>
    <source>
        <strain evidence="3">ATCC BAA-301 / DSM 14385 / NBRC 107922 / TMO</strain>
    </source>
</reference>
<dbReference type="KEGG" id="tle:Tlet_0832"/>